<protein>
    <submittedName>
        <fullName evidence="1">Uncharacterized protein</fullName>
    </submittedName>
</protein>
<reference evidence="1" key="1">
    <citation type="submission" date="2020-08" db="EMBL/GenBank/DDBJ databases">
        <title>Multicomponent nature underlies the extraordinary mechanical properties of spider dragline silk.</title>
        <authorList>
            <person name="Kono N."/>
            <person name="Nakamura H."/>
            <person name="Mori M."/>
            <person name="Yoshida Y."/>
            <person name="Ohtoshi R."/>
            <person name="Malay A.D."/>
            <person name="Moran D.A.P."/>
            <person name="Tomita M."/>
            <person name="Numata K."/>
            <person name="Arakawa K."/>
        </authorList>
    </citation>
    <scope>NUCLEOTIDE SEQUENCE</scope>
</reference>
<comment type="caution">
    <text evidence="1">The sequence shown here is derived from an EMBL/GenBank/DDBJ whole genome shotgun (WGS) entry which is preliminary data.</text>
</comment>
<sequence length="105" mass="11821">MWKKVFLDSNVDPCISFSYLTPSTSLDKGKNKFYLESPLACDRYDENHTGLSLQAEGTRFAQTALDIKSLQFIDKEKTYSSCPCSHPAFLFISSTVSEPLRGNLE</sequence>
<gene>
    <name evidence="1" type="ORF">NPIL_336351</name>
</gene>
<organism evidence="1 2">
    <name type="scientific">Nephila pilipes</name>
    <name type="common">Giant wood spider</name>
    <name type="synonym">Nephila maculata</name>
    <dbReference type="NCBI Taxonomy" id="299642"/>
    <lineage>
        <taxon>Eukaryota</taxon>
        <taxon>Metazoa</taxon>
        <taxon>Ecdysozoa</taxon>
        <taxon>Arthropoda</taxon>
        <taxon>Chelicerata</taxon>
        <taxon>Arachnida</taxon>
        <taxon>Araneae</taxon>
        <taxon>Araneomorphae</taxon>
        <taxon>Entelegynae</taxon>
        <taxon>Araneoidea</taxon>
        <taxon>Nephilidae</taxon>
        <taxon>Nephila</taxon>
    </lineage>
</organism>
<keyword evidence="2" id="KW-1185">Reference proteome</keyword>
<dbReference type="Proteomes" id="UP000887013">
    <property type="component" value="Unassembled WGS sequence"/>
</dbReference>
<name>A0A8X6PDG7_NEPPI</name>
<evidence type="ECO:0000313" key="1">
    <source>
        <dbReference type="EMBL" id="GFT60831.1"/>
    </source>
</evidence>
<proteinExistence type="predicted"/>
<accession>A0A8X6PDG7</accession>
<dbReference type="EMBL" id="BMAW01114219">
    <property type="protein sequence ID" value="GFT60831.1"/>
    <property type="molecule type" value="Genomic_DNA"/>
</dbReference>
<dbReference type="AlphaFoldDB" id="A0A8X6PDG7"/>
<evidence type="ECO:0000313" key="2">
    <source>
        <dbReference type="Proteomes" id="UP000887013"/>
    </source>
</evidence>